<keyword evidence="3" id="KW-1185">Reference proteome</keyword>
<dbReference type="AlphaFoldDB" id="A0A2P5F3B1"/>
<gene>
    <name evidence="2" type="ORF">TorRG33x02_118970</name>
</gene>
<dbReference type="Proteomes" id="UP000237000">
    <property type="component" value="Unassembled WGS sequence"/>
</dbReference>
<evidence type="ECO:0000313" key="3">
    <source>
        <dbReference type="Proteomes" id="UP000237000"/>
    </source>
</evidence>
<feature type="region of interest" description="Disordered" evidence="1">
    <location>
        <begin position="1"/>
        <end position="29"/>
    </location>
</feature>
<reference evidence="3" key="1">
    <citation type="submission" date="2016-06" db="EMBL/GenBank/DDBJ databases">
        <title>Parallel loss of symbiosis genes in relatives of nitrogen-fixing non-legume Parasponia.</title>
        <authorList>
            <person name="Van Velzen R."/>
            <person name="Holmer R."/>
            <person name="Bu F."/>
            <person name="Rutten L."/>
            <person name="Van Zeijl A."/>
            <person name="Liu W."/>
            <person name="Santuari L."/>
            <person name="Cao Q."/>
            <person name="Sharma T."/>
            <person name="Shen D."/>
            <person name="Roswanjaya Y."/>
            <person name="Wardhani T."/>
            <person name="Kalhor M.S."/>
            <person name="Jansen J."/>
            <person name="Van den Hoogen J."/>
            <person name="Gungor B."/>
            <person name="Hartog M."/>
            <person name="Hontelez J."/>
            <person name="Verver J."/>
            <person name="Yang W.-C."/>
            <person name="Schijlen E."/>
            <person name="Repin R."/>
            <person name="Schilthuizen M."/>
            <person name="Schranz E."/>
            <person name="Heidstra R."/>
            <person name="Miyata K."/>
            <person name="Fedorova E."/>
            <person name="Kohlen W."/>
            <person name="Bisseling T."/>
            <person name="Smit S."/>
            <person name="Geurts R."/>
        </authorList>
    </citation>
    <scope>NUCLEOTIDE SEQUENCE [LARGE SCALE GENOMIC DNA]</scope>
    <source>
        <strain evidence="3">cv. RG33-2</strain>
    </source>
</reference>
<sequence>MATSRMTTRSTRPETEERPQEVPPSMEKKLDRMLAALTEANRKAEMAHDAVRSLREEVAEVRRDNVRLEGLLASEARSEQRGDDDGEDQQEAERHYAPAREETSTREEQQSRTRPPLPEAESGRQRLEG</sequence>
<accession>A0A2P5F3B1</accession>
<comment type="caution">
    <text evidence="2">The sequence shown here is derived from an EMBL/GenBank/DDBJ whole genome shotgun (WGS) entry which is preliminary data.</text>
</comment>
<feature type="compositionally biased region" description="Basic and acidic residues" evidence="1">
    <location>
        <begin position="11"/>
        <end position="29"/>
    </location>
</feature>
<evidence type="ECO:0000313" key="2">
    <source>
        <dbReference type="EMBL" id="PON92268.1"/>
    </source>
</evidence>
<dbReference type="EMBL" id="JXTC01000067">
    <property type="protein sequence ID" value="PON92268.1"/>
    <property type="molecule type" value="Genomic_DNA"/>
</dbReference>
<feature type="region of interest" description="Disordered" evidence="1">
    <location>
        <begin position="61"/>
        <end position="129"/>
    </location>
</feature>
<evidence type="ECO:0000256" key="1">
    <source>
        <dbReference type="SAM" id="MobiDB-lite"/>
    </source>
</evidence>
<feature type="compositionally biased region" description="Basic and acidic residues" evidence="1">
    <location>
        <begin position="91"/>
        <end position="111"/>
    </location>
</feature>
<proteinExistence type="predicted"/>
<dbReference type="InParanoid" id="A0A2P5F3B1"/>
<protein>
    <submittedName>
        <fullName evidence="2">Uncharacterized protein</fullName>
    </submittedName>
</protein>
<name>A0A2P5F3B1_TREOI</name>
<feature type="compositionally biased region" description="Low complexity" evidence="1">
    <location>
        <begin position="1"/>
        <end position="10"/>
    </location>
</feature>
<organism evidence="2 3">
    <name type="scientific">Trema orientale</name>
    <name type="common">Charcoal tree</name>
    <name type="synonym">Celtis orientalis</name>
    <dbReference type="NCBI Taxonomy" id="63057"/>
    <lineage>
        <taxon>Eukaryota</taxon>
        <taxon>Viridiplantae</taxon>
        <taxon>Streptophyta</taxon>
        <taxon>Embryophyta</taxon>
        <taxon>Tracheophyta</taxon>
        <taxon>Spermatophyta</taxon>
        <taxon>Magnoliopsida</taxon>
        <taxon>eudicotyledons</taxon>
        <taxon>Gunneridae</taxon>
        <taxon>Pentapetalae</taxon>
        <taxon>rosids</taxon>
        <taxon>fabids</taxon>
        <taxon>Rosales</taxon>
        <taxon>Cannabaceae</taxon>
        <taxon>Trema</taxon>
    </lineage>
</organism>